<dbReference type="EMBL" id="KB445571">
    <property type="protein sequence ID" value="EMD95282.1"/>
    <property type="molecule type" value="Genomic_DNA"/>
</dbReference>
<keyword evidence="2" id="KW-1185">Reference proteome</keyword>
<feature type="non-terminal residue" evidence="1">
    <location>
        <position position="1"/>
    </location>
</feature>
<dbReference type="OMA" id="TEFSYVT"/>
<dbReference type="Gene3D" id="3.30.70.100">
    <property type="match status" value="1"/>
</dbReference>
<protein>
    <recommendedName>
        <fullName evidence="3">ABM domain-containing protein</fullName>
    </recommendedName>
</protein>
<dbReference type="AlphaFoldDB" id="M2V5R3"/>
<evidence type="ECO:0000313" key="2">
    <source>
        <dbReference type="Proteomes" id="UP000016936"/>
    </source>
</evidence>
<dbReference type="SUPFAM" id="SSF54909">
    <property type="entry name" value="Dimeric alpha+beta barrel"/>
    <property type="match status" value="1"/>
</dbReference>
<evidence type="ECO:0000313" key="1">
    <source>
        <dbReference type="EMBL" id="EMD95282.1"/>
    </source>
</evidence>
<gene>
    <name evidence="1" type="ORF">COCHEDRAFT_1075229</name>
</gene>
<dbReference type="eggNOG" id="ENOG502SZDT">
    <property type="taxonomic scope" value="Eukaryota"/>
</dbReference>
<reference evidence="1 2" key="1">
    <citation type="journal article" date="2012" name="PLoS Pathog.">
        <title>Diverse lifestyles and strategies of plant pathogenesis encoded in the genomes of eighteen Dothideomycetes fungi.</title>
        <authorList>
            <person name="Ohm R.A."/>
            <person name="Feau N."/>
            <person name="Henrissat B."/>
            <person name="Schoch C.L."/>
            <person name="Horwitz B.A."/>
            <person name="Barry K.W."/>
            <person name="Condon B.J."/>
            <person name="Copeland A.C."/>
            <person name="Dhillon B."/>
            <person name="Glaser F."/>
            <person name="Hesse C.N."/>
            <person name="Kosti I."/>
            <person name="LaButti K."/>
            <person name="Lindquist E.A."/>
            <person name="Lucas S."/>
            <person name="Salamov A.A."/>
            <person name="Bradshaw R.E."/>
            <person name="Ciuffetti L."/>
            <person name="Hamelin R.C."/>
            <person name="Kema G.H.J."/>
            <person name="Lawrence C."/>
            <person name="Scott J.A."/>
            <person name="Spatafora J.W."/>
            <person name="Turgeon B.G."/>
            <person name="de Wit P.J.G.M."/>
            <person name="Zhong S."/>
            <person name="Goodwin S.B."/>
            <person name="Grigoriev I.V."/>
        </authorList>
    </citation>
    <scope>NUCLEOTIDE SEQUENCE [LARGE SCALE GENOMIC DNA]</scope>
    <source>
        <strain evidence="2">C5 / ATCC 48332 / race O</strain>
    </source>
</reference>
<dbReference type="Proteomes" id="UP000016936">
    <property type="component" value="Unassembled WGS sequence"/>
</dbReference>
<evidence type="ECO:0008006" key="3">
    <source>
        <dbReference type="Google" id="ProtNLM"/>
    </source>
</evidence>
<proteinExistence type="predicted"/>
<dbReference type="HOGENOM" id="CLU_081631_2_2_1"/>
<sequence>TEIAILPIQEGKTFDDTSTADGRLHAELLKDLLSQPGCQRCYWGRQVENKNVLRWFIDWDRMEHHRKFIDSDAYKYFVSRLSDLLGGAPRVYHAYFNPNTPFAIFGSTTTIATEIVNMYFPTSYSNEDKTKVANDVSAFIAVLEREETAYRATTCGWVEEDVDIPGTTEKTRVFVLLIGRTSVDAHLSFRNTKAFAEYIHLLHS</sequence>
<feature type="non-terminal residue" evidence="1">
    <location>
        <position position="204"/>
    </location>
</feature>
<dbReference type="InterPro" id="IPR011008">
    <property type="entry name" value="Dimeric_a/b-barrel"/>
</dbReference>
<organism evidence="1 2">
    <name type="scientific">Cochliobolus heterostrophus (strain C5 / ATCC 48332 / race O)</name>
    <name type="common">Southern corn leaf blight fungus</name>
    <name type="synonym">Bipolaris maydis</name>
    <dbReference type="NCBI Taxonomy" id="701091"/>
    <lineage>
        <taxon>Eukaryota</taxon>
        <taxon>Fungi</taxon>
        <taxon>Dikarya</taxon>
        <taxon>Ascomycota</taxon>
        <taxon>Pezizomycotina</taxon>
        <taxon>Dothideomycetes</taxon>
        <taxon>Pleosporomycetidae</taxon>
        <taxon>Pleosporales</taxon>
        <taxon>Pleosporineae</taxon>
        <taxon>Pleosporaceae</taxon>
        <taxon>Bipolaris</taxon>
    </lineage>
</organism>
<accession>M2V5R3</accession>
<reference evidence="2" key="2">
    <citation type="journal article" date="2013" name="PLoS Genet.">
        <title>Comparative genome structure, secondary metabolite, and effector coding capacity across Cochliobolus pathogens.</title>
        <authorList>
            <person name="Condon B.J."/>
            <person name="Leng Y."/>
            <person name="Wu D."/>
            <person name="Bushley K.E."/>
            <person name="Ohm R.A."/>
            <person name="Otillar R."/>
            <person name="Martin J."/>
            <person name="Schackwitz W."/>
            <person name="Grimwood J."/>
            <person name="MohdZainudin N."/>
            <person name="Xue C."/>
            <person name="Wang R."/>
            <person name="Manning V.A."/>
            <person name="Dhillon B."/>
            <person name="Tu Z.J."/>
            <person name="Steffenson B.J."/>
            <person name="Salamov A."/>
            <person name="Sun H."/>
            <person name="Lowry S."/>
            <person name="LaButti K."/>
            <person name="Han J."/>
            <person name="Copeland A."/>
            <person name="Lindquist E."/>
            <person name="Barry K."/>
            <person name="Schmutz J."/>
            <person name="Baker S.E."/>
            <person name="Ciuffetti L.M."/>
            <person name="Grigoriev I.V."/>
            <person name="Zhong S."/>
            <person name="Turgeon B.G."/>
        </authorList>
    </citation>
    <scope>NUCLEOTIDE SEQUENCE [LARGE SCALE GENOMIC DNA]</scope>
    <source>
        <strain evidence="2">C5 / ATCC 48332 / race O</strain>
    </source>
</reference>
<name>M2V5R3_COCH5</name>